<evidence type="ECO:0000313" key="2">
    <source>
        <dbReference type="Proteomes" id="UP000183567"/>
    </source>
</evidence>
<name>A0A1J8R9Y5_9AGAM</name>
<evidence type="ECO:0000313" key="1">
    <source>
        <dbReference type="EMBL" id="OJA18562.1"/>
    </source>
</evidence>
<accession>A0A1J8R9Y5</accession>
<proteinExistence type="predicted"/>
<dbReference type="Proteomes" id="UP000183567">
    <property type="component" value="Unassembled WGS sequence"/>
</dbReference>
<keyword evidence="2" id="KW-1185">Reference proteome</keyword>
<organism evidence="1 2">
    <name type="scientific">Rhizopogon vesiculosus</name>
    <dbReference type="NCBI Taxonomy" id="180088"/>
    <lineage>
        <taxon>Eukaryota</taxon>
        <taxon>Fungi</taxon>
        <taxon>Dikarya</taxon>
        <taxon>Basidiomycota</taxon>
        <taxon>Agaricomycotina</taxon>
        <taxon>Agaricomycetes</taxon>
        <taxon>Agaricomycetidae</taxon>
        <taxon>Boletales</taxon>
        <taxon>Suillineae</taxon>
        <taxon>Rhizopogonaceae</taxon>
        <taxon>Rhizopogon</taxon>
    </lineage>
</organism>
<comment type="caution">
    <text evidence="1">The sequence shown here is derived from an EMBL/GenBank/DDBJ whole genome shotgun (WGS) entry which is preliminary data.</text>
</comment>
<sequence length="29" mass="3357">MESSYKALHRTPRTKRILPLGFIDLEAGR</sequence>
<protein>
    <submittedName>
        <fullName evidence="1">Uncharacterized protein</fullName>
    </submittedName>
</protein>
<reference evidence="1 2" key="1">
    <citation type="submission" date="2016-03" db="EMBL/GenBank/DDBJ databases">
        <title>Comparative genomics of the ectomycorrhizal sister species Rhizopogon vinicolor and Rhizopogon vesiculosus (Basidiomycota: Boletales) reveals a divergence of the mating type B locus.</title>
        <authorList>
            <person name="Mujic A.B."/>
            <person name="Kuo A."/>
            <person name="Tritt A."/>
            <person name="Lipzen A."/>
            <person name="Chen C."/>
            <person name="Johnson J."/>
            <person name="Sharma A."/>
            <person name="Barry K."/>
            <person name="Grigoriev I.V."/>
            <person name="Spatafora J.W."/>
        </authorList>
    </citation>
    <scope>NUCLEOTIDE SEQUENCE [LARGE SCALE GENOMIC DNA]</scope>
    <source>
        <strain evidence="1 2">AM-OR11-056</strain>
    </source>
</reference>
<gene>
    <name evidence="1" type="ORF">AZE42_13827</name>
</gene>
<dbReference type="AlphaFoldDB" id="A0A1J8R9Y5"/>
<dbReference type="EMBL" id="LVVM01001424">
    <property type="protein sequence ID" value="OJA18562.1"/>
    <property type="molecule type" value="Genomic_DNA"/>
</dbReference>